<protein>
    <submittedName>
        <fullName evidence="1">Uncharacterized protein</fullName>
    </submittedName>
</protein>
<evidence type="ECO:0000313" key="1">
    <source>
        <dbReference type="EMBL" id="CBA32026.1"/>
    </source>
</evidence>
<name>C9YEK0_CURXX</name>
<accession>C9YEK0</accession>
<reference evidence="1" key="1">
    <citation type="journal article" date="2010" name="Nature">
        <title>The Dynamic genome of Hydra.</title>
        <authorList>
            <person name="Chapman J.A."/>
            <person name="Kirkness E.F."/>
            <person name="Simakov O."/>
            <person name="Hampson S.E."/>
            <person name="Mitros T."/>
            <person name="Weinmaier T."/>
            <person name="Rattei T."/>
            <person name="Balasubramanian P.G."/>
            <person name="Borman J."/>
            <person name="Busam D."/>
            <person name="Disbennett K."/>
            <person name="Pfannkoch C."/>
            <person name="Sumin N."/>
            <person name="Sutton G."/>
            <person name="Viswanathan L."/>
            <person name="Walenz B."/>
            <person name="Goodstein D.M."/>
            <person name="Hellsten U."/>
            <person name="Kawashima T."/>
            <person name="Prochnik S.E."/>
            <person name="Putnam N.H."/>
            <person name="Shu S."/>
            <person name="Blumberg B."/>
            <person name="Dana C.E."/>
            <person name="Gee L."/>
            <person name="Kibler D.F."/>
            <person name="Law L."/>
            <person name="Lindgens D."/>
            <person name="Martinez D.E."/>
            <person name="Peng J."/>
            <person name="Wigge P.A."/>
            <person name="Bertulat B."/>
            <person name="Guder C."/>
            <person name="Nakamura Y."/>
            <person name="Ozbek S."/>
            <person name="Watanabe H."/>
            <person name="Khalturin K."/>
            <person name="Hemmrich G."/>
            <person name="Franke A."/>
            <person name="Augustin R."/>
            <person name="Fraune S."/>
            <person name="Hayakawa E."/>
            <person name="Hayakawa S."/>
            <person name="Hirose M."/>
            <person name="Hwang J."/>
            <person name="Ikeo K."/>
            <person name="Nishimiya-Fujisawa C."/>
            <person name="Ogura A."/>
            <person name="Takahashi T."/>
            <person name="Steinmetz P.R."/>
            <person name="Zhang X."/>
            <person name="Aufschnaiter R."/>
            <person name="Eder M.K."/>
            <person name="Gorny A.K."/>
            <person name="Salvenmoser W."/>
            <person name="Heimberg A.M."/>
            <person name="Wheeler B.M."/>
            <person name="Peterson K.J."/>
            <person name="Boettger A."/>
            <person name="Tischler P."/>
            <person name="Wolf A."/>
            <person name="Gojobori T."/>
            <person name="Remington K.A."/>
            <person name="Strausberg R.L."/>
            <person name="Venter J."/>
            <person name="Technau U."/>
            <person name="Hobmayer B."/>
            <person name="Bosch T.C."/>
            <person name="Holstein T.W."/>
            <person name="Fujisawa T."/>
            <person name="Bode H.R."/>
            <person name="David C.N."/>
            <person name="Rokhsar D.S."/>
            <person name="Steele R.E."/>
        </authorList>
    </citation>
    <scope>NUCLEOTIDE SEQUENCE</scope>
</reference>
<sequence length="42" mass="4648">MNNGAFWPLPIISSNHEASLNFYSNRPLAPMEYAQAAINLIA</sequence>
<organism evidence="1">
    <name type="scientific">Curvibacter symbiont subsp. Hydra magnipapillata</name>
    <dbReference type="NCBI Taxonomy" id="667019"/>
    <lineage>
        <taxon>Bacteria</taxon>
        <taxon>Pseudomonadati</taxon>
        <taxon>Pseudomonadota</taxon>
        <taxon>Betaproteobacteria</taxon>
        <taxon>Burkholderiales</taxon>
        <taxon>Comamonadaceae</taxon>
        <taxon>Curvibacter</taxon>
    </lineage>
</organism>
<dbReference type="AlphaFoldDB" id="C9YEK0"/>
<dbReference type="EMBL" id="FN543107">
    <property type="protein sequence ID" value="CBA32026.1"/>
    <property type="molecule type" value="Genomic_DNA"/>
</dbReference>
<gene>
    <name evidence="1" type="ORF">Csp_D30060</name>
</gene>
<proteinExistence type="predicted"/>